<dbReference type="PROSITE" id="PS51273">
    <property type="entry name" value="GATASE_TYPE_1"/>
    <property type="match status" value="1"/>
</dbReference>
<proteinExistence type="inferred from homology"/>
<comment type="pathway">
    <text evidence="4">Amine and polyamine degradation; putrescine degradation; 4-aminobutanoate from putrescine: step 4/4.</text>
</comment>
<dbReference type="EMBL" id="FPJW01000001">
    <property type="protein sequence ID" value="SFX07025.1"/>
    <property type="molecule type" value="Genomic_DNA"/>
</dbReference>
<dbReference type="PANTHER" id="PTHR43235:SF1">
    <property type="entry name" value="GLUTAMINE AMIDOTRANSFERASE PB2B2.05-RELATED"/>
    <property type="match status" value="1"/>
</dbReference>
<name>A0A1K1U219_9GAMM</name>
<dbReference type="Pfam" id="PF07722">
    <property type="entry name" value="Peptidase_C26"/>
    <property type="match status" value="1"/>
</dbReference>
<dbReference type="Proteomes" id="UP000182350">
    <property type="component" value="Unassembled WGS sequence"/>
</dbReference>
<keyword evidence="6" id="KW-0808">Transferase</keyword>
<dbReference type="InterPro" id="IPR011697">
    <property type="entry name" value="Peptidase_C26"/>
</dbReference>
<dbReference type="RefSeq" id="WP_072324644.1">
    <property type="nucleotide sequence ID" value="NZ_FPJW01000001.1"/>
</dbReference>
<evidence type="ECO:0000256" key="1">
    <source>
        <dbReference type="ARBA" id="ARBA00011083"/>
    </source>
</evidence>
<comment type="similarity">
    <text evidence="1">Belongs to the peptidase C26 family.</text>
</comment>
<dbReference type="PANTHER" id="PTHR43235">
    <property type="entry name" value="GLUTAMINE AMIDOTRANSFERASE PB2B2.05-RELATED"/>
    <property type="match status" value="1"/>
</dbReference>
<comment type="catalytic activity">
    <reaction evidence="2">
        <text>4-(gamma-L-glutamylamino)butanoate + H2O = 4-aminobutanoate + L-glutamate</text>
        <dbReference type="Rhea" id="RHEA:19737"/>
        <dbReference type="ChEBI" id="CHEBI:15377"/>
        <dbReference type="ChEBI" id="CHEBI:29985"/>
        <dbReference type="ChEBI" id="CHEBI:58800"/>
        <dbReference type="ChEBI" id="CHEBI:59888"/>
        <dbReference type="EC" id="3.5.1.94"/>
    </reaction>
</comment>
<evidence type="ECO:0000256" key="5">
    <source>
        <dbReference type="ARBA" id="ARBA00066788"/>
    </source>
</evidence>
<keyword evidence="6" id="KW-0315">Glutamine amidotransferase</keyword>
<dbReference type="InterPro" id="IPR029062">
    <property type="entry name" value="Class_I_gatase-like"/>
</dbReference>
<organism evidence="6 7">
    <name type="scientific">Marinospirillum alkaliphilum DSM 21637</name>
    <dbReference type="NCBI Taxonomy" id="1122209"/>
    <lineage>
        <taxon>Bacteria</taxon>
        <taxon>Pseudomonadati</taxon>
        <taxon>Pseudomonadota</taxon>
        <taxon>Gammaproteobacteria</taxon>
        <taxon>Oceanospirillales</taxon>
        <taxon>Oceanospirillaceae</taxon>
        <taxon>Marinospirillum</taxon>
    </lineage>
</organism>
<protein>
    <recommendedName>
        <fullName evidence="5">gamma-glutamyl-gamma-aminobutyrate hydrolase</fullName>
        <ecNumber evidence="5">3.5.1.94</ecNumber>
    </recommendedName>
</protein>
<reference evidence="6 7" key="1">
    <citation type="submission" date="2016-11" db="EMBL/GenBank/DDBJ databases">
        <authorList>
            <person name="Jaros S."/>
            <person name="Januszkiewicz K."/>
            <person name="Wedrychowicz H."/>
        </authorList>
    </citation>
    <scope>NUCLEOTIDE SEQUENCE [LARGE SCALE GENOMIC DNA]</scope>
    <source>
        <strain evidence="6 7">DSM 21637</strain>
    </source>
</reference>
<dbReference type="InterPro" id="IPR044668">
    <property type="entry name" value="PuuD-like"/>
</dbReference>
<dbReference type="FunFam" id="3.40.50.880:FF:000030">
    <property type="entry name" value="Gamma-glutamyl-gamma-aminobutyrate hydrolase PuuD"/>
    <property type="match status" value="1"/>
</dbReference>
<dbReference type="GO" id="GO:0005829">
    <property type="term" value="C:cytosol"/>
    <property type="evidence" value="ECO:0007669"/>
    <property type="project" value="TreeGrafter"/>
</dbReference>
<keyword evidence="7" id="KW-1185">Reference proteome</keyword>
<dbReference type="STRING" id="1122209.SAMN02745752_00420"/>
<accession>A0A1K1U219</accession>
<comment type="function">
    <text evidence="3">Involved in the breakdown of putrescine via hydrolysis of the gamma-glutamyl linkage of gamma-glutamyl-gamma-aminobutyrate.</text>
</comment>
<evidence type="ECO:0000256" key="4">
    <source>
        <dbReference type="ARBA" id="ARBA00060634"/>
    </source>
</evidence>
<sequence length="268" mass="29334">MPSASEFASLLPVIGVNACSQTLNHHPFFVVGEKYVRAASQGAEGLPWVIPPLGDQLPLQPLLQHLDGILLTGSPSNIQPHHYDGEPADPNSPQDIKRDATNLPLIRAAIAAGVPLLGICRGFQEMNVALGGSLHQKVHELPGYLNHRENPDDPILEQYGKLSHNISIQPGGLLQQIWPETETRVNSLHGQGVNRLADGARIEALAPDGLIEAFSLPAAPAFTLAVQWHPEWQWHPDDKVGDFPFYRAILKAFGAACRQRMQQRLNSR</sequence>
<dbReference type="AlphaFoldDB" id="A0A1K1U219"/>
<dbReference type="EC" id="3.5.1.94" evidence="5"/>
<dbReference type="OrthoDB" id="9813383at2"/>
<dbReference type="SUPFAM" id="SSF52317">
    <property type="entry name" value="Class I glutamine amidotransferase-like"/>
    <property type="match status" value="1"/>
</dbReference>
<gene>
    <name evidence="6" type="ORF">SAMN02745752_00420</name>
</gene>
<dbReference type="GO" id="GO:0016740">
    <property type="term" value="F:transferase activity"/>
    <property type="evidence" value="ECO:0007669"/>
    <property type="project" value="UniProtKB-KW"/>
</dbReference>
<dbReference type="Gene3D" id="3.40.50.880">
    <property type="match status" value="1"/>
</dbReference>
<dbReference type="GO" id="GO:0006598">
    <property type="term" value="P:polyamine catabolic process"/>
    <property type="evidence" value="ECO:0007669"/>
    <property type="project" value="TreeGrafter"/>
</dbReference>
<dbReference type="GO" id="GO:0033969">
    <property type="term" value="F:gamma-glutamyl-gamma-aminobutyrate hydrolase activity"/>
    <property type="evidence" value="ECO:0007669"/>
    <property type="project" value="UniProtKB-EC"/>
</dbReference>
<evidence type="ECO:0000256" key="3">
    <source>
        <dbReference type="ARBA" id="ARBA00055068"/>
    </source>
</evidence>
<evidence type="ECO:0000256" key="2">
    <source>
        <dbReference type="ARBA" id="ARBA00052718"/>
    </source>
</evidence>
<evidence type="ECO:0000313" key="6">
    <source>
        <dbReference type="EMBL" id="SFX07025.1"/>
    </source>
</evidence>
<evidence type="ECO:0000313" key="7">
    <source>
        <dbReference type="Proteomes" id="UP000182350"/>
    </source>
</evidence>
<dbReference type="CDD" id="cd01745">
    <property type="entry name" value="GATase1_2"/>
    <property type="match status" value="1"/>
</dbReference>